<gene>
    <name evidence="2" type="ORF">SISSUDRAFT_882421</name>
</gene>
<evidence type="ECO:0000313" key="3">
    <source>
        <dbReference type="Proteomes" id="UP000076798"/>
    </source>
</evidence>
<name>A0A166C887_9AGAM</name>
<organism evidence="2 3">
    <name type="scientific">Sistotremastrum suecicum HHB10207 ss-3</name>
    <dbReference type="NCBI Taxonomy" id="1314776"/>
    <lineage>
        <taxon>Eukaryota</taxon>
        <taxon>Fungi</taxon>
        <taxon>Dikarya</taxon>
        <taxon>Basidiomycota</taxon>
        <taxon>Agaricomycotina</taxon>
        <taxon>Agaricomycetes</taxon>
        <taxon>Sistotremastrales</taxon>
        <taxon>Sistotremastraceae</taxon>
        <taxon>Sistotremastrum</taxon>
    </lineage>
</organism>
<keyword evidence="3" id="KW-1185">Reference proteome</keyword>
<dbReference type="AlphaFoldDB" id="A0A166C887"/>
<protein>
    <submittedName>
        <fullName evidence="2">Uncharacterized protein</fullName>
    </submittedName>
</protein>
<feature type="region of interest" description="Disordered" evidence="1">
    <location>
        <begin position="129"/>
        <end position="152"/>
    </location>
</feature>
<evidence type="ECO:0000256" key="1">
    <source>
        <dbReference type="SAM" id="MobiDB-lite"/>
    </source>
</evidence>
<reference evidence="2 3" key="1">
    <citation type="journal article" date="2016" name="Mol. Biol. Evol.">
        <title>Comparative Genomics of Early-Diverging Mushroom-Forming Fungi Provides Insights into the Origins of Lignocellulose Decay Capabilities.</title>
        <authorList>
            <person name="Nagy L.G."/>
            <person name="Riley R."/>
            <person name="Tritt A."/>
            <person name="Adam C."/>
            <person name="Daum C."/>
            <person name="Floudas D."/>
            <person name="Sun H."/>
            <person name="Yadav J.S."/>
            <person name="Pangilinan J."/>
            <person name="Larsson K.H."/>
            <person name="Matsuura K."/>
            <person name="Barry K."/>
            <person name="Labutti K."/>
            <person name="Kuo R."/>
            <person name="Ohm R.A."/>
            <person name="Bhattacharya S.S."/>
            <person name="Shirouzu T."/>
            <person name="Yoshinaga Y."/>
            <person name="Martin F.M."/>
            <person name="Grigoriev I.V."/>
            <person name="Hibbett D.S."/>
        </authorList>
    </citation>
    <scope>NUCLEOTIDE SEQUENCE [LARGE SCALE GENOMIC DNA]</scope>
    <source>
        <strain evidence="2 3">HHB10207 ss-3</strain>
    </source>
</reference>
<sequence>MSVQTQSPVMDSKFLKRKAPLDDEDYEMSQRPVKVFKTLSGQTTRMIAKWRMNLSKTFNTAIQNSLPSPPVDQIDRQFTVAPLATVANEGRVYRLLPTRLRRPTINETSNTVTPSPDATKSILPTAQHPLSVSEQREPGVSEAKPPATDEGQVVELSEEALKVFDQHQELLSPLQYTFSRICSRRSRTR</sequence>
<accession>A0A166C887</accession>
<dbReference type="EMBL" id="KV428089">
    <property type="protein sequence ID" value="KZT37186.1"/>
    <property type="molecule type" value="Genomic_DNA"/>
</dbReference>
<dbReference type="Proteomes" id="UP000076798">
    <property type="component" value="Unassembled WGS sequence"/>
</dbReference>
<evidence type="ECO:0000313" key="2">
    <source>
        <dbReference type="EMBL" id="KZT37186.1"/>
    </source>
</evidence>
<proteinExistence type="predicted"/>